<evidence type="ECO:0000313" key="2">
    <source>
        <dbReference type="EMBL" id="QHT31973.1"/>
    </source>
</evidence>
<keyword evidence="1" id="KW-0472">Membrane</keyword>
<protein>
    <submittedName>
        <fullName evidence="2">Uncharacterized protein</fullName>
    </submittedName>
</protein>
<reference evidence="2" key="1">
    <citation type="journal article" date="2020" name="Nature">
        <title>Giant virus diversity and host interactions through global metagenomics.</title>
        <authorList>
            <person name="Schulz F."/>
            <person name="Roux S."/>
            <person name="Paez-Espino D."/>
            <person name="Jungbluth S."/>
            <person name="Walsh D.A."/>
            <person name="Denef V.J."/>
            <person name="McMahon K.D."/>
            <person name="Konstantinidis K.T."/>
            <person name="Eloe-Fadrosh E.A."/>
            <person name="Kyrpides N.C."/>
            <person name="Woyke T."/>
        </authorList>
    </citation>
    <scope>NUCLEOTIDE SEQUENCE</scope>
    <source>
        <strain evidence="2">GVMAG-M-3300009159-65</strain>
    </source>
</reference>
<accession>A0A6C0ETY2</accession>
<keyword evidence="1" id="KW-1133">Transmembrane helix</keyword>
<keyword evidence="1" id="KW-0812">Transmembrane</keyword>
<sequence>MNMGIDVKRLINDCYVEIVEIIYPSCFGICIFLFANHKHGLNQKNDELFDKSFSIGIGLYLSTFIYKNYSRHRYIEDEPELNEDELNEPELDEHQ</sequence>
<feature type="transmembrane region" description="Helical" evidence="1">
    <location>
        <begin position="12"/>
        <end position="36"/>
    </location>
</feature>
<dbReference type="EMBL" id="MN738929">
    <property type="protein sequence ID" value="QHT31973.1"/>
    <property type="molecule type" value="Genomic_DNA"/>
</dbReference>
<proteinExistence type="predicted"/>
<dbReference type="AlphaFoldDB" id="A0A6C0ETY2"/>
<evidence type="ECO:0000256" key="1">
    <source>
        <dbReference type="SAM" id="Phobius"/>
    </source>
</evidence>
<organism evidence="2">
    <name type="scientific">viral metagenome</name>
    <dbReference type="NCBI Taxonomy" id="1070528"/>
    <lineage>
        <taxon>unclassified sequences</taxon>
        <taxon>metagenomes</taxon>
        <taxon>organismal metagenomes</taxon>
    </lineage>
</organism>
<name>A0A6C0ETY2_9ZZZZ</name>